<name>A0A1M5B7W9_9BACL</name>
<evidence type="ECO:0000313" key="1">
    <source>
        <dbReference type="EMBL" id="SHF38407.1"/>
    </source>
</evidence>
<dbReference type="Proteomes" id="UP000184476">
    <property type="component" value="Unassembled WGS sequence"/>
</dbReference>
<reference evidence="1 2" key="1">
    <citation type="submission" date="2016-11" db="EMBL/GenBank/DDBJ databases">
        <authorList>
            <person name="Jaros S."/>
            <person name="Januszkiewicz K."/>
            <person name="Wedrychowicz H."/>
        </authorList>
    </citation>
    <scope>NUCLEOTIDE SEQUENCE [LARGE SCALE GENOMIC DNA]</scope>
    <source>
        <strain evidence="1 2">DSM 44666</strain>
    </source>
</reference>
<accession>A0A1M5B7W9</accession>
<dbReference type="EMBL" id="FQVL01000019">
    <property type="protein sequence ID" value="SHF38407.1"/>
    <property type="molecule type" value="Genomic_DNA"/>
</dbReference>
<sequence>MAFDFVVETKAIVRKDDQEISPAPVQYEVPNSDEANARWFAMVRYFNFDFNPTSNQILKRLETSVISSTPTETIPELHHKVTLSFETVDQTVFIKEYTRKVTSGDTESTSIYHVLTDLFTFHTTPLLSYSFVQIDSVEEVYI</sequence>
<protein>
    <submittedName>
        <fullName evidence="1">Uncharacterized protein</fullName>
    </submittedName>
</protein>
<dbReference type="STRING" id="112248.SAMN05444392_11916"/>
<organism evidence="1 2">
    <name type="scientific">Seinonella peptonophila</name>
    <dbReference type="NCBI Taxonomy" id="112248"/>
    <lineage>
        <taxon>Bacteria</taxon>
        <taxon>Bacillati</taxon>
        <taxon>Bacillota</taxon>
        <taxon>Bacilli</taxon>
        <taxon>Bacillales</taxon>
        <taxon>Thermoactinomycetaceae</taxon>
        <taxon>Seinonella</taxon>
    </lineage>
</organism>
<dbReference type="RefSeq" id="WP_073158119.1">
    <property type="nucleotide sequence ID" value="NZ_FQVL01000019.1"/>
</dbReference>
<proteinExistence type="predicted"/>
<keyword evidence="2" id="KW-1185">Reference proteome</keyword>
<evidence type="ECO:0000313" key="2">
    <source>
        <dbReference type="Proteomes" id="UP000184476"/>
    </source>
</evidence>
<dbReference type="AlphaFoldDB" id="A0A1M5B7W9"/>
<gene>
    <name evidence="1" type="ORF">SAMN05444392_11916</name>
</gene>